<evidence type="ECO:0000313" key="3">
    <source>
        <dbReference type="EMBL" id="AUX28457.1"/>
    </source>
</evidence>
<evidence type="ECO:0000256" key="1">
    <source>
        <dbReference type="SAM" id="MobiDB-lite"/>
    </source>
</evidence>
<feature type="region of interest" description="Disordered" evidence="1">
    <location>
        <begin position="487"/>
        <end position="540"/>
    </location>
</feature>
<dbReference type="InterPro" id="IPR036388">
    <property type="entry name" value="WH-like_DNA-bd_sf"/>
</dbReference>
<dbReference type="GO" id="GO:0016987">
    <property type="term" value="F:sigma factor activity"/>
    <property type="evidence" value="ECO:0007669"/>
    <property type="project" value="InterPro"/>
</dbReference>
<feature type="region of interest" description="Disordered" evidence="1">
    <location>
        <begin position="374"/>
        <end position="438"/>
    </location>
</feature>
<evidence type="ECO:0000313" key="4">
    <source>
        <dbReference type="Proteomes" id="UP000295497"/>
    </source>
</evidence>
<dbReference type="RefSeq" id="WP_237244950.1">
    <property type="nucleotide sequence ID" value="NZ_CP012672.1"/>
</dbReference>
<feature type="compositionally biased region" description="Basic and acidic residues" evidence="1">
    <location>
        <begin position="293"/>
        <end position="304"/>
    </location>
</feature>
<dbReference type="Proteomes" id="UP000295497">
    <property type="component" value="Chromosome"/>
</dbReference>
<dbReference type="Gene3D" id="1.10.10.10">
    <property type="entry name" value="Winged helix-like DNA-binding domain superfamily/Winged helix DNA-binding domain"/>
    <property type="match status" value="1"/>
</dbReference>
<dbReference type="InterPro" id="IPR013249">
    <property type="entry name" value="RNA_pol_sigma70_r4_t2"/>
</dbReference>
<sequence>MHATAVHVLPGMLRYLGVAEDDIDDLSQEVLLGAYTSLPRYDPQYPAGACGAPFPPPSASSPLHDLVFAAVPIPTAAAAIAAAAAAAAADPAYDPADPASPARQSPPTSSSRSRPPSLGPRWRSESAWLFGIAWRKVRSHLERAYRRREVPVGLADAACFEGADVAPSSEQRIVRKERIALAIRLLASIAPERRAVLLMADAYEIPMREVARALEINENTAASRLRLAREDYRAAVKRLRAEEQHALRSGLFMLPLFSLASPSSAAPSRPALAGASAIAEANAPATLPSPRSDPGRHEPADRPRNPARSARFARVAHLARPLARFVRPALARGTAAIVGAAVVVAALAPAPVSWANRLAPIATQLLVSRAVHAGARPETDPGEPPRSKAPPRDATNAIPAKETSAARTPPPALADRSGHLKPATPRQHASSERRQDPLTEEVLLLEAVRQALLQGDRATAMERIAAHERRFPQGRLNLMRERLRSKLEPAQSVPAGNPAQSVPASNPAQPTPAGNPTQPASAGNPTQPAPAGNAAREMLP</sequence>
<dbReference type="Pfam" id="PF08281">
    <property type="entry name" value="Sigma70_r4_2"/>
    <property type="match status" value="1"/>
</dbReference>
<feature type="compositionally biased region" description="Polar residues" evidence="1">
    <location>
        <begin position="498"/>
        <end position="526"/>
    </location>
</feature>
<dbReference type="GO" id="GO:0003677">
    <property type="term" value="F:DNA binding"/>
    <property type="evidence" value="ECO:0007669"/>
    <property type="project" value="InterPro"/>
</dbReference>
<accession>A0A4P2QF39</accession>
<dbReference type="EMBL" id="CP012672">
    <property type="protein sequence ID" value="AUX28457.1"/>
    <property type="molecule type" value="Genomic_DNA"/>
</dbReference>
<evidence type="ECO:0000259" key="2">
    <source>
        <dbReference type="Pfam" id="PF08281"/>
    </source>
</evidence>
<dbReference type="InterPro" id="IPR013324">
    <property type="entry name" value="RNA_pol_sigma_r3/r4-like"/>
</dbReference>
<feature type="region of interest" description="Disordered" evidence="1">
    <location>
        <begin position="92"/>
        <end position="121"/>
    </location>
</feature>
<reference evidence="3 4" key="1">
    <citation type="submission" date="2015-09" db="EMBL/GenBank/DDBJ databases">
        <title>Sorangium comparison.</title>
        <authorList>
            <person name="Zaburannyi N."/>
            <person name="Bunk B."/>
            <person name="Overmann J."/>
            <person name="Mueller R."/>
        </authorList>
    </citation>
    <scope>NUCLEOTIDE SEQUENCE [LARGE SCALE GENOMIC DNA]</scope>
    <source>
        <strain evidence="3 4">So ce836</strain>
    </source>
</reference>
<gene>
    <name evidence="3" type="ORF">SOCE836_005270</name>
</gene>
<feature type="domain" description="RNA polymerase sigma factor 70 region 4 type 2" evidence="2">
    <location>
        <begin position="183"/>
        <end position="230"/>
    </location>
</feature>
<feature type="region of interest" description="Disordered" evidence="1">
    <location>
        <begin position="283"/>
        <end position="308"/>
    </location>
</feature>
<feature type="compositionally biased region" description="Basic and acidic residues" evidence="1">
    <location>
        <begin position="375"/>
        <end position="386"/>
    </location>
</feature>
<dbReference type="SUPFAM" id="SSF88659">
    <property type="entry name" value="Sigma3 and sigma4 domains of RNA polymerase sigma factors"/>
    <property type="match status" value="1"/>
</dbReference>
<proteinExistence type="predicted"/>
<protein>
    <submittedName>
        <fullName evidence="3">ECF family RNA polymerase sigma factor</fullName>
    </submittedName>
</protein>
<name>A0A4P2QF39_SORCE</name>
<dbReference type="GO" id="GO:0006352">
    <property type="term" value="P:DNA-templated transcription initiation"/>
    <property type="evidence" value="ECO:0007669"/>
    <property type="project" value="InterPro"/>
</dbReference>
<dbReference type="AlphaFoldDB" id="A0A4P2QF39"/>
<organism evidence="3 4">
    <name type="scientific">Sorangium cellulosum</name>
    <name type="common">Polyangium cellulosum</name>
    <dbReference type="NCBI Taxonomy" id="56"/>
    <lineage>
        <taxon>Bacteria</taxon>
        <taxon>Pseudomonadati</taxon>
        <taxon>Myxococcota</taxon>
        <taxon>Polyangia</taxon>
        <taxon>Polyangiales</taxon>
        <taxon>Polyangiaceae</taxon>
        <taxon>Sorangium</taxon>
    </lineage>
</organism>